<keyword evidence="3" id="KW-1185">Reference proteome</keyword>
<reference evidence="2 3" key="1">
    <citation type="submission" date="2019-03" db="EMBL/GenBank/DDBJ databases">
        <title>Genomic Encyclopedia of Type Strains, Phase IV (KMG-IV): sequencing the most valuable type-strain genomes for metagenomic binning, comparative biology and taxonomic classification.</title>
        <authorList>
            <person name="Goeker M."/>
        </authorList>
    </citation>
    <scope>NUCLEOTIDE SEQUENCE [LARGE SCALE GENOMIC DNA]</scope>
    <source>
        <strain evidence="2 3">DSM 21667</strain>
    </source>
</reference>
<sequence length="476" mass="48172">MPRPLAVALYVLSLAAGAASAGTIYSDQIADPRFAPLSSPANWRRVYSSGTVDEKGVAVARTPDGGFVALISVPGGALGSQIGLVRYGPDGALFNGSFGSSGKVIKDGSLVEVRAMTVDSLGRIVVVGTTPGPGGVKDFGVLRFNADGSDDLSFGGTGSVAIGMEPVVAASDDQPIAVVEQVLTGGATRLVIAGNSLTTISGNPLQRFSLIGLRNNGTIDPDFGSYVDPAFEGRTSGEFVASEAAYAGGLVKLPNNTLLVVGTSVFSGADTDFGACYFAAVGVPFSNSCGRFAIDEPGPGGSLYDGATAVVQTSADTFVLAGTASSKMAALRLKLVGSALQLDTTFVGSSIAGRPNRFVSPAADSYVNDVAVRSDGSLLLAGRINASGSMYGALTRLRRDGVLDTAGLLSPSGLAAFRAPTLSGGSSFATEFSKVLVDAGKPVLFGSSPDSTTGLTDYDGVLTRLQSDLIFASGLQ</sequence>
<organism evidence="2 3">
    <name type="scientific">Tahibacter aquaticus</name>
    <dbReference type="NCBI Taxonomy" id="520092"/>
    <lineage>
        <taxon>Bacteria</taxon>
        <taxon>Pseudomonadati</taxon>
        <taxon>Pseudomonadota</taxon>
        <taxon>Gammaproteobacteria</taxon>
        <taxon>Lysobacterales</taxon>
        <taxon>Rhodanobacteraceae</taxon>
        <taxon>Tahibacter</taxon>
    </lineage>
</organism>
<name>A0A4R6Z2H4_9GAMM</name>
<comment type="caution">
    <text evidence="2">The sequence shown here is derived from an EMBL/GenBank/DDBJ whole genome shotgun (WGS) entry which is preliminary data.</text>
</comment>
<dbReference type="Gene3D" id="2.80.10.50">
    <property type="match status" value="2"/>
</dbReference>
<evidence type="ECO:0000256" key="1">
    <source>
        <dbReference type="SAM" id="SignalP"/>
    </source>
</evidence>
<proteinExistence type="predicted"/>
<accession>A0A4R6Z2H4</accession>
<protein>
    <submittedName>
        <fullName evidence="2">Putative delta-60 repeat protein</fullName>
    </submittedName>
</protein>
<gene>
    <name evidence="2" type="ORF">DFR29_104210</name>
</gene>
<dbReference type="Pfam" id="PF17164">
    <property type="entry name" value="DUF5122"/>
    <property type="match status" value="2"/>
</dbReference>
<dbReference type="InterPro" id="IPR013431">
    <property type="entry name" value="Delta_60_rpt"/>
</dbReference>
<evidence type="ECO:0000313" key="2">
    <source>
        <dbReference type="EMBL" id="TDR45782.1"/>
    </source>
</evidence>
<keyword evidence="1" id="KW-0732">Signal</keyword>
<dbReference type="EMBL" id="SNZH01000004">
    <property type="protein sequence ID" value="TDR45782.1"/>
    <property type="molecule type" value="Genomic_DNA"/>
</dbReference>
<feature type="chain" id="PRO_5020637767" evidence="1">
    <location>
        <begin position="22"/>
        <end position="476"/>
    </location>
</feature>
<evidence type="ECO:0000313" key="3">
    <source>
        <dbReference type="Proteomes" id="UP000295293"/>
    </source>
</evidence>
<feature type="signal peptide" evidence="1">
    <location>
        <begin position="1"/>
        <end position="21"/>
    </location>
</feature>
<dbReference type="RefSeq" id="WP_133818148.1">
    <property type="nucleotide sequence ID" value="NZ_SNZH01000004.1"/>
</dbReference>
<dbReference type="AlphaFoldDB" id="A0A4R6Z2H4"/>
<dbReference type="OrthoDB" id="5948250at2"/>
<dbReference type="Proteomes" id="UP000295293">
    <property type="component" value="Unassembled WGS sequence"/>
</dbReference>